<keyword evidence="2" id="KW-1185">Reference proteome</keyword>
<evidence type="ECO:0000313" key="1">
    <source>
        <dbReference type="EMBL" id="KAF2650629.1"/>
    </source>
</evidence>
<sequence>MSTQPFRFLDLPTELRLMIYQRLHRRIVYRHIKQGPIQAVHAVLVTRVASLAIAGNCRQIYEESKPTIASILEGFILDKSPSLVLDMATDYACMDILSGLGVDILRGLGHLQKDALNIDPKEHSIARYLASRIPLNIDNHGADAEVFIQQAARQLFQESSTTEIVRQNKERKVYLMKGKAAFQVVLIDRGNLEDRQYNMESLSLLLKWPFNEYLSAQFAFAGFTSWSQEKEHLLSRNDKPDYRGFDHASLEHRLRTRTSHLVAFEEMSQDEWVENWLE</sequence>
<accession>A0A6A6SSH4</accession>
<protein>
    <submittedName>
        <fullName evidence="1">Uncharacterized protein</fullName>
    </submittedName>
</protein>
<gene>
    <name evidence="1" type="ORF">K491DRAFT_720610</name>
</gene>
<proteinExistence type="predicted"/>
<dbReference type="OrthoDB" id="5314997at2759"/>
<reference evidence="1" key="1">
    <citation type="journal article" date="2020" name="Stud. Mycol.">
        <title>101 Dothideomycetes genomes: a test case for predicting lifestyles and emergence of pathogens.</title>
        <authorList>
            <person name="Haridas S."/>
            <person name="Albert R."/>
            <person name="Binder M."/>
            <person name="Bloem J."/>
            <person name="Labutti K."/>
            <person name="Salamov A."/>
            <person name="Andreopoulos B."/>
            <person name="Baker S."/>
            <person name="Barry K."/>
            <person name="Bills G."/>
            <person name="Bluhm B."/>
            <person name="Cannon C."/>
            <person name="Castanera R."/>
            <person name="Culley D."/>
            <person name="Daum C."/>
            <person name="Ezra D."/>
            <person name="Gonzalez J."/>
            <person name="Henrissat B."/>
            <person name="Kuo A."/>
            <person name="Liang C."/>
            <person name="Lipzen A."/>
            <person name="Lutzoni F."/>
            <person name="Magnuson J."/>
            <person name="Mondo S."/>
            <person name="Nolan M."/>
            <person name="Ohm R."/>
            <person name="Pangilinan J."/>
            <person name="Park H.-J."/>
            <person name="Ramirez L."/>
            <person name="Alfaro M."/>
            <person name="Sun H."/>
            <person name="Tritt A."/>
            <person name="Yoshinaga Y."/>
            <person name="Zwiers L.-H."/>
            <person name="Turgeon B."/>
            <person name="Goodwin S."/>
            <person name="Spatafora J."/>
            <person name="Crous P."/>
            <person name="Grigoriev I."/>
        </authorList>
    </citation>
    <scope>NUCLEOTIDE SEQUENCE</scope>
    <source>
        <strain evidence="1">CBS 122681</strain>
    </source>
</reference>
<dbReference type="Proteomes" id="UP000799324">
    <property type="component" value="Unassembled WGS sequence"/>
</dbReference>
<dbReference type="EMBL" id="MU004449">
    <property type="protein sequence ID" value="KAF2650629.1"/>
    <property type="molecule type" value="Genomic_DNA"/>
</dbReference>
<organism evidence="1 2">
    <name type="scientific">Lophiostoma macrostomum CBS 122681</name>
    <dbReference type="NCBI Taxonomy" id="1314788"/>
    <lineage>
        <taxon>Eukaryota</taxon>
        <taxon>Fungi</taxon>
        <taxon>Dikarya</taxon>
        <taxon>Ascomycota</taxon>
        <taxon>Pezizomycotina</taxon>
        <taxon>Dothideomycetes</taxon>
        <taxon>Pleosporomycetidae</taxon>
        <taxon>Pleosporales</taxon>
        <taxon>Lophiostomataceae</taxon>
        <taxon>Lophiostoma</taxon>
    </lineage>
</organism>
<evidence type="ECO:0000313" key="2">
    <source>
        <dbReference type="Proteomes" id="UP000799324"/>
    </source>
</evidence>
<name>A0A6A6SSH4_9PLEO</name>
<dbReference type="AlphaFoldDB" id="A0A6A6SSH4"/>